<organism evidence="1 2">
    <name type="scientific">Austropuccinia psidii MF-1</name>
    <dbReference type="NCBI Taxonomy" id="1389203"/>
    <lineage>
        <taxon>Eukaryota</taxon>
        <taxon>Fungi</taxon>
        <taxon>Dikarya</taxon>
        <taxon>Basidiomycota</taxon>
        <taxon>Pucciniomycotina</taxon>
        <taxon>Pucciniomycetes</taxon>
        <taxon>Pucciniales</taxon>
        <taxon>Sphaerophragmiaceae</taxon>
        <taxon>Austropuccinia</taxon>
    </lineage>
</organism>
<dbReference type="Proteomes" id="UP000765509">
    <property type="component" value="Unassembled WGS sequence"/>
</dbReference>
<proteinExistence type="predicted"/>
<keyword evidence="2" id="KW-1185">Reference proteome</keyword>
<evidence type="ECO:0000313" key="2">
    <source>
        <dbReference type="Proteomes" id="UP000765509"/>
    </source>
</evidence>
<gene>
    <name evidence="1" type="ORF">O181_058116</name>
</gene>
<dbReference type="AlphaFoldDB" id="A0A9Q3E9L7"/>
<sequence length="72" mass="8053">MMIEIKTTATTMMMMMIDGWMDGWMDGDGDDGDGDDENLRNQKPTSCHQDCHALCKMSGPNHEGRLIAQDCN</sequence>
<evidence type="ECO:0000313" key="1">
    <source>
        <dbReference type="EMBL" id="MBW0518401.1"/>
    </source>
</evidence>
<accession>A0A9Q3E9L7</accession>
<comment type="caution">
    <text evidence="1">The sequence shown here is derived from an EMBL/GenBank/DDBJ whole genome shotgun (WGS) entry which is preliminary data.</text>
</comment>
<reference evidence="1" key="1">
    <citation type="submission" date="2021-03" db="EMBL/GenBank/DDBJ databases">
        <title>Draft genome sequence of rust myrtle Austropuccinia psidii MF-1, a brazilian biotype.</title>
        <authorList>
            <person name="Quecine M.C."/>
            <person name="Pachon D.M.R."/>
            <person name="Bonatelli M.L."/>
            <person name="Correr F.H."/>
            <person name="Franceschini L.M."/>
            <person name="Leite T.F."/>
            <person name="Margarido G.R.A."/>
            <person name="Almeida C.A."/>
            <person name="Ferrarezi J.A."/>
            <person name="Labate C.A."/>
        </authorList>
    </citation>
    <scope>NUCLEOTIDE SEQUENCE</scope>
    <source>
        <strain evidence="1">MF-1</strain>
    </source>
</reference>
<dbReference type="EMBL" id="AVOT02026615">
    <property type="protein sequence ID" value="MBW0518401.1"/>
    <property type="molecule type" value="Genomic_DNA"/>
</dbReference>
<protein>
    <submittedName>
        <fullName evidence="1">Uncharacterized protein</fullName>
    </submittedName>
</protein>
<name>A0A9Q3E9L7_9BASI</name>